<dbReference type="AntiFam" id="ANF00156">
    <property type="entry name" value="Shadow ORF (opposite yahK)"/>
</dbReference>
<dbReference type="AntiFam" id="ANF00088">
    <property type="entry name" value="Shadow ORF (opposite Fdh)"/>
</dbReference>
<gene>
    <name evidence="1" type="ORF">SDC9_117582</name>
</gene>
<protein>
    <submittedName>
        <fullName evidence="1">Uncharacterized protein</fullName>
    </submittedName>
</protein>
<reference evidence="1" key="1">
    <citation type="submission" date="2019-08" db="EMBL/GenBank/DDBJ databases">
        <authorList>
            <person name="Kucharzyk K."/>
            <person name="Murdoch R.W."/>
            <person name="Higgins S."/>
            <person name="Loffler F."/>
        </authorList>
    </citation>
    <scope>NUCLEOTIDE SEQUENCE</scope>
</reference>
<comment type="caution">
    <text evidence="1">The sequence shown here is derived from an EMBL/GenBank/DDBJ whole genome shotgun (WGS) entry which is preliminary data.</text>
</comment>
<evidence type="ECO:0000313" key="1">
    <source>
        <dbReference type="EMBL" id="MPM70627.1"/>
    </source>
</evidence>
<dbReference type="EMBL" id="VSSQ01023585">
    <property type="protein sequence ID" value="MPM70627.1"/>
    <property type="molecule type" value="Genomic_DNA"/>
</dbReference>
<proteinExistence type="predicted"/>
<accession>A0A645BZX8</accession>
<dbReference type="AlphaFoldDB" id="A0A645BZX8"/>
<name>A0A645BZX8_9ZZZZ</name>
<organism evidence="1">
    <name type="scientific">bioreactor metagenome</name>
    <dbReference type="NCBI Taxonomy" id="1076179"/>
    <lineage>
        <taxon>unclassified sequences</taxon>
        <taxon>metagenomes</taxon>
        <taxon>ecological metagenomes</taxon>
    </lineage>
</organism>
<sequence length="120" mass="12930">MGAAVIIAGVACHAVSAVIQRPHHHPVARLPARHLRTDRRHHAGAFVSDGAGQGLEPVVIVSVVHMEVRAADSAEGDIHLHLIGLGTLRFIAVQAEGVLSFVHIRVNRNTPVLFEMVFLH</sequence>